<dbReference type="Gene3D" id="1.10.357.10">
    <property type="entry name" value="Tetracycline Repressor, domain 2"/>
    <property type="match status" value="2"/>
</dbReference>
<feature type="domain" description="HTH tetR-type" evidence="3">
    <location>
        <begin position="16"/>
        <end position="76"/>
    </location>
</feature>
<dbReference type="Gene3D" id="1.10.10.60">
    <property type="entry name" value="Homeodomain-like"/>
    <property type="match status" value="2"/>
</dbReference>
<feature type="DNA-binding region" description="H-T-H motif" evidence="2">
    <location>
        <begin position="237"/>
        <end position="256"/>
    </location>
</feature>
<protein>
    <submittedName>
        <fullName evidence="4">TetR/AcrR family transcriptional regulator</fullName>
    </submittedName>
</protein>
<dbReference type="InterPro" id="IPR001647">
    <property type="entry name" value="HTH_TetR"/>
</dbReference>
<comment type="caution">
    <text evidence="4">The sequence shown here is derived from an EMBL/GenBank/DDBJ whole genome shotgun (WGS) entry which is preliminary data.</text>
</comment>
<dbReference type="PANTHER" id="PTHR30055">
    <property type="entry name" value="HTH-TYPE TRANSCRIPTIONAL REGULATOR RUTR"/>
    <property type="match status" value="1"/>
</dbReference>
<evidence type="ECO:0000256" key="1">
    <source>
        <dbReference type="ARBA" id="ARBA00023125"/>
    </source>
</evidence>
<feature type="DNA-binding region" description="H-T-H motif" evidence="2">
    <location>
        <begin position="39"/>
        <end position="58"/>
    </location>
</feature>
<dbReference type="RefSeq" id="WP_169590459.1">
    <property type="nucleotide sequence ID" value="NZ_VCQU01000007.1"/>
</dbReference>
<dbReference type="AlphaFoldDB" id="A0A848KGY7"/>
<reference evidence="4 5" key="2">
    <citation type="submission" date="2020-06" db="EMBL/GenBank/DDBJ databases">
        <title>Antribacter stalactiti gen. nov., sp. nov., a new member of the family Nacardiaceae isolated from a cave.</title>
        <authorList>
            <person name="Kim I.S."/>
        </authorList>
    </citation>
    <scope>NUCLEOTIDE SEQUENCE [LARGE SCALE GENOMIC DNA]</scope>
    <source>
        <strain evidence="4 5">YC2-7</strain>
    </source>
</reference>
<gene>
    <name evidence="4" type="ORF">FGL95_21105</name>
</gene>
<evidence type="ECO:0000259" key="3">
    <source>
        <dbReference type="PROSITE" id="PS50977"/>
    </source>
</evidence>
<dbReference type="SUPFAM" id="SSF46689">
    <property type="entry name" value="Homeodomain-like"/>
    <property type="match status" value="2"/>
</dbReference>
<evidence type="ECO:0000313" key="4">
    <source>
        <dbReference type="EMBL" id="NMN97539.1"/>
    </source>
</evidence>
<dbReference type="PRINTS" id="PR00455">
    <property type="entry name" value="HTHTETR"/>
</dbReference>
<dbReference type="GO" id="GO:0000976">
    <property type="term" value="F:transcription cis-regulatory region binding"/>
    <property type="evidence" value="ECO:0007669"/>
    <property type="project" value="TreeGrafter"/>
</dbReference>
<dbReference type="Pfam" id="PF00440">
    <property type="entry name" value="TetR_N"/>
    <property type="match status" value="2"/>
</dbReference>
<evidence type="ECO:0000256" key="2">
    <source>
        <dbReference type="PROSITE-ProRule" id="PRU00335"/>
    </source>
</evidence>
<dbReference type="InterPro" id="IPR009057">
    <property type="entry name" value="Homeodomain-like_sf"/>
</dbReference>
<evidence type="ECO:0000313" key="5">
    <source>
        <dbReference type="Proteomes" id="UP000535543"/>
    </source>
</evidence>
<accession>A0A848KGY7</accession>
<name>A0A848KGY7_9NOCA</name>
<sequence length="398" mass="44452">MDAAAAESRAPKARPRHRRAEIAENASELFSARGFHAVRMEDIAEASNITARALYRHYQNKQALLSHVVLQDQQRLMETFADLAKQSSEPRGLDASLTAFTEAALDSRRLSLLWQREARHLDPDNYRLVRRQARSMAKQVEALVVNSERDDFDDAVADIRSWAVVSIMTGTGLYESTLSRQRLAQDLIAAGKRVINAPVAEGMSVGAEVDRTSSSRREQLIYAAASAFRNKGFAGVSIDDIGGQLGIVGPALYRYFDNKAEILVATMNRLDEWLALEMSRAMRLPCPDEAVIVQLVHGYIRIALEATDLLAVSLTERLYLPGPVVERFDRVQADYISEWQRWMSVARPELPDTRASTLVRAAKTIIDDCVRIPHLRQYKQFPAELTCAALATLGLDSL</sequence>
<organism evidence="4 5">
    <name type="scientific">Antrihabitans stalactiti</name>
    <dbReference type="NCBI Taxonomy" id="2584121"/>
    <lineage>
        <taxon>Bacteria</taxon>
        <taxon>Bacillati</taxon>
        <taxon>Actinomycetota</taxon>
        <taxon>Actinomycetes</taxon>
        <taxon>Mycobacteriales</taxon>
        <taxon>Nocardiaceae</taxon>
        <taxon>Antrihabitans</taxon>
    </lineage>
</organism>
<reference evidence="4 5" key="1">
    <citation type="submission" date="2019-05" db="EMBL/GenBank/DDBJ databases">
        <authorList>
            <person name="Lee S.D."/>
        </authorList>
    </citation>
    <scope>NUCLEOTIDE SEQUENCE [LARGE SCALE GENOMIC DNA]</scope>
    <source>
        <strain evidence="4 5">YC2-7</strain>
    </source>
</reference>
<feature type="domain" description="HTH tetR-type" evidence="3">
    <location>
        <begin position="214"/>
        <end position="274"/>
    </location>
</feature>
<dbReference type="Proteomes" id="UP000535543">
    <property type="component" value="Unassembled WGS sequence"/>
</dbReference>
<proteinExistence type="predicted"/>
<dbReference type="PROSITE" id="PS50977">
    <property type="entry name" value="HTH_TETR_2"/>
    <property type="match status" value="2"/>
</dbReference>
<keyword evidence="5" id="KW-1185">Reference proteome</keyword>
<dbReference type="PANTHER" id="PTHR30055:SF237">
    <property type="entry name" value="TRANSCRIPTIONAL REPRESSOR MCE3R"/>
    <property type="match status" value="1"/>
</dbReference>
<dbReference type="EMBL" id="VCQU01000007">
    <property type="protein sequence ID" value="NMN97539.1"/>
    <property type="molecule type" value="Genomic_DNA"/>
</dbReference>
<dbReference type="InterPro" id="IPR050109">
    <property type="entry name" value="HTH-type_TetR-like_transc_reg"/>
</dbReference>
<keyword evidence="1 2" id="KW-0238">DNA-binding</keyword>
<dbReference type="GO" id="GO:0003700">
    <property type="term" value="F:DNA-binding transcription factor activity"/>
    <property type="evidence" value="ECO:0007669"/>
    <property type="project" value="TreeGrafter"/>
</dbReference>